<dbReference type="PROSITE" id="PS50297">
    <property type="entry name" value="ANK_REP_REGION"/>
    <property type="match status" value="3"/>
</dbReference>
<gene>
    <name evidence="11" type="ORF">HJG63_007020</name>
</gene>
<evidence type="ECO:0000256" key="10">
    <source>
        <dbReference type="SAM" id="MobiDB-lite"/>
    </source>
</evidence>
<dbReference type="FunFam" id="1.25.40.20:FF:000135">
    <property type="entry name" value="KN motif and ankyrin repeat domains 4"/>
    <property type="match status" value="1"/>
</dbReference>
<keyword evidence="12" id="KW-1185">Reference proteome</keyword>
<dbReference type="InterPro" id="IPR021939">
    <property type="entry name" value="KN_motif"/>
</dbReference>
<dbReference type="GO" id="GO:0005856">
    <property type="term" value="C:cytoskeleton"/>
    <property type="evidence" value="ECO:0007669"/>
    <property type="project" value="TreeGrafter"/>
</dbReference>
<dbReference type="Pfam" id="PF12075">
    <property type="entry name" value="KN_motif"/>
    <property type="match status" value="1"/>
</dbReference>
<evidence type="ECO:0000256" key="3">
    <source>
        <dbReference type="ARBA" id="ARBA00022737"/>
    </source>
</evidence>
<evidence type="ECO:0000256" key="5">
    <source>
        <dbReference type="ARBA" id="ARBA00023054"/>
    </source>
</evidence>
<evidence type="ECO:0000256" key="1">
    <source>
        <dbReference type="ARBA" id="ARBA00004496"/>
    </source>
</evidence>
<feature type="compositionally biased region" description="Basic and acidic residues" evidence="10">
    <location>
        <begin position="548"/>
        <end position="563"/>
    </location>
</feature>
<feature type="repeat" description="ANK" evidence="9">
    <location>
        <begin position="835"/>
        <end position="860"/>
    </location>
</feature>
<feature type="region of interest" description="Disordered" evidence="10">
    <location>
        <begin position="678"/>
        <end position="756"/>
    </location>
</feature>
<comment type="function">
    <text evidence="6">May be involved in the control of cytoskeleton formation by regulating actin polymerization.</text>
</comment>
<dbReference type="PANTHER" id="PTHR24168">
    <property type="entry name" value="KN MOTIF AND ANKYRIN REPEAT DOMAIN-CONTAINING"/>
    <property type="match status" value="1"/>
</dbReference>
<feature type="region of interest" description="Disordered" evidence="10">
    <location>
        <begin position="1"/>
        <end position="28"/>
    </location>
</feature>
<feature type="region of interest" description="Disordered" evidence="10">
    <location>
        <begin position="460"/>
        <end position="494"/>
    </location>
</feature>
<dbReference type="InterPro" id="IPR036770">
    <property type="entry name" value="Ankyrin_rpt-contain_sf"/>
</dbReference>
<dbReference type="GO" id="GO:0005737">
    <property type="term" value="C:cytoplasm"/>
    <property type="evidence" value="ECO:0007669"/>
    <property type="project" value="UniProtKB-SubCell"/>
</dbReference>
<feature type="region of interest" description="Disordered" evidence="10">
    <location>
        <begin position="512"/>
        <end position="573"/>
    </location>
</feature>
<feature type="compositionally biased region" description="Acidic residues" evidence="10">
    <location>
        <begin position="695"/>
        <end position="708"/>
    </location>
</feature>
<feature type="compositionally biased region" description="Polar residues" evidence="10">
    <location>
        <begin position="173"/>
        <end position="183"/>
    </location>
</feature>
<dbReference type="OrthoDB" id="5406014at2759"/>
<dbReference type="Gene3D" id="1.25.40.20">
    <property type="entry name" value="Ankyrin repeat-containing domain"/>
    <property type="match status" value="1"/>
</dbReference>
<dbReference type="InterPro" id="IPR047184">
    <property type="entry name" value="KANK1-4"/>
</dbReference>
<evidence type="ECO:0000256" key="2">
    <source>
        <dbReference type="ARBA" id="ARBA00022490"/>
    </source>
</evidence>
<feature type="region of interest" description="Disordered" evidence="10">
    <location>
        <begin position="173"/>
        <end position="206"/>
    </location>
</feature>
<accession>A0A7J8KA05</accession>
<organism evidence="11 12">
    <name type="scientific">Rousettus aegyptiacus</name>
    <name type="common">Egyptian fruit bat</name>
    <name type="synonym">Pteropus aegyptiacus</name>
    <dbReference type="NCBI Taxonomy" id="9407"/>
    <lineage>
        <taxon>Eukaryota</taxon>
        <taxon>Metazoa</taxon>
        <taxon>Chordata</taxon>
        <taxon>Craniata</taxon>
        <taxon>Vertebrata</taxon>
        <taxon>Euteleostomi</taxon>
        <taxon>Mammalia</taxon>
        <taxon>Eutheria</taxon>
        <taxon>Laurasiatheria</taxon>
        <taxon>Chiroptera</taxon>
        <taxon>Yinpterochiroptera</taxon>
        <taxon>Pteropodoidea</taxon>
        <taxon>Pteropodidae</taxon>
        <taxon>Rousettinae</taxon>
        <taxon>Rousettus</taxon>
    </lineage>
</organism>
<comment type="caution">
    <text evidence="11">The sequence shown here is derived from an EMBL/GenBank/DDBJ whole genome shotgun (WGS) entry which is preliminary data.</text>
</comment>
<feature type="compositionally biased region" description="Basic and acidic residues" evidence="10">
    <location>
        <begin position="747"/>
        <end position="756"/>
    </location>
</feature>
<feature type="region of interest" description="Disordered" evidence="10">
    <location>
        <begin position="104"/>
        <end position="123"/>
    </location>
</feature>
<dbReference type="PANTHER" id="PTHR24168:SF24">
    <property type="entry name" value="KN MOTIF AND ANKYRIN REPEAT DOMAIN-CONTAINING PROTEIN 4"/>
    <property type="match status" value="1"/>
</dbReference>
<evidence type="ECO:0000313" key="11">
    <source>
        <dbReference type="EMBL" id="KAF6505621.1"/>
    </source>
</evidence>
<comment type="subcellular location">
    <subcellularLocation>
        <location evidence="1">Cytoplasm</location>
    </subcellularLocation>
</comment>
<keyword evidence="4 9" id="KW-0040">ANK repeat</keyword>
<dbReference type="InterPro" id="IPR002110">
    <property type="entry name" value="Ankyrin_rpt"/>
</dbReference>
<dbReference type="Proteomes" id="UP000593571">
    <property type="component" value="Unassembled WGS sequence"/>
</dbReference>
<keyword evidence="3" id="KW-0677">Repeat</keyword>
<dbReference type="SMART" id="SM00248">
    <property type="entry name" value="ANK"/>
    <property type="match status" value="3"/>
</dbReference>
<sequence>MEKTDAKDQSSQGDEEKDPPKSHPYSVETPYGFHLDLDFLKYVDDIEKGHTIKRIPIHRRAKQAKFSTLPRNFSLPDSGARPHAALPQQNWFPVVPRKVSLGAEERAQSLPPGDPQATASGGEVSYHRKALLGETARQLEAAASREAELSSGYGRPQLLRASSMPATLLQNRASEDPNLNSGPPTSPALPPLEGEDSVSDGTFGPAEGFAGFHSSFPRAATQSKVREFGDVVPGIPELVREGSEPPEVEEEAPHHLPLPSPLFSSENALVVLEDAEDEHKTRKAKVVVTSGLPTPSPPPLPSPIPENELPLEEIELIISEIPPPPPVEVDVRSIGIRVTEESLGLATIDLGSISSLKQQLLDLEGELSGRTKELAQVRAVLQQQEEEIKARGQRIQELECTVAQLAGKLSHENTKDAHGQIDAMVNTDPLHGLLTRELCDKSIGVNLLSSMGSESWGARGEENGFLCGQDSHKQTVQSPAESVPPPQLSLPQGPEMILTSSLHSCLSTELRIEEAGSEPEGDSQSGAEGPDWGAGSPSRSSDIKVPPARKEEASSELPGKECPGRPPSSPADATIGQYVKKIQELLQEQWSCLEHGYPELASAIKQPASKLSSIQRQLLSSLNLLLSAYSAQTPPQRESPATSSPPLVEISPSTSLKSIMKKKDYGFRAGGNGTKKNLQFVGVNGGYETTSSEETSGEDSSPEDLSDSEAEKKCDGLEHRRVKDAHPSCKVGQGITEGTHNTGQECGPREELPLPKPDRYKPSEEFLNACRALSQHLPETGTTTDQLLRQSLNTISQEWFRVSSRKSSSPAVVAAYLQPHSPHFLRLLVNLADGNGNTALHYSVSHSNFSIVKLLLETGVCNVDHQNKAGYTAVMITPLASAETDEDMAVVWKLLKEGDVNIQATQGGQTALMLGVSHDREDMVQALLSCQADVNLQDHDGSSALMLACHHGNADMVRLLLAHPACDSSLTDKAGRTALSIVLKSPAHVEIAGLLRAHAEQGRSLGP</sequence>
<evidence type="ECO:0000256" key="8">
    <source>
        <dbReference type="ARBA" id="ARBA00078857"/>
    </source>
</evidence>
<dbReference type="PROSITE" id="PS50088">
    <property type="entry name" value="ANK_REPEAT"/>
    <property type="match status" value="3"/>
</dbReference>
<keyword evidence="2" id="KW-0963">Cytoplasm</keyword>
<dbReference type="Pfam" id="PF12796">
    <property type="entry name" value="Ank_2"/>
    <property type="match status" value="2"/>
</dbReference>
<evidence type="ECO:0000256" key="4">
    <source>
        <dbReference type="ARBA" id="ARBA00023043"/>
    </source>
</evidence>
<reference evidence="11 12" key="1">
    <citation type="journal article" date="2020" name="Nature">
        <title>Six reference-quality genomes reveal evolution of bat adaptations.</title>
        <authorList>
            <person name="Jebb D."/>
            <person name="Huang Z."/>
            <person name="Pippel M."/>
            <person name="Hughes G.M."/>
            <person name="Lavrichenko K."/>
            <person name="Devanna P."/>
            <person name="Winkler S."/>
            <person name="Jermiin L.S."/>
            <person name="Skirmuntt E.C."/>
            <person name="Katzourakis A."/>
            <person name="Burkitt-Gray L."/>
            <person name="Ray D.A."/>
            <person name="Sullivan K.A.M."/>
            <person name="Roscito J.G."/>
            <person name="Kirilenko B.M."/>
            <person name="Davalos L.M."/>
            <person name="Corthals A.P."/>
            <person name="Power M.L."/>
            <person name="Jones G."/>
            <person name="Ransome R.D."/>
            <person name="Dechmann D.K.N."/>
            <person name="Locatelli A.G."/>
            <person name="Puechmaille S.J."/>
            <person name="Fedrigo O."/>
            <person name="Jarvis E.D."/>
            <person name="Hiller M."/>
            <person name="Vernes S.C."/>
            <person name="Myers E.W."/>
            <person name="Teeling E.C."/>
        </authorList>
    </citation>
    <scope>NUCLEOTIDE SEQUENCE [LARGE SCALE GENOMIC DNA]</scope>
    <source>
        <strain evidence="11">MRouAeg1</strain>
        <tissue evidence="11">Muscle</tissue>
    </source>
</reference>
<evidence type="ECO:0000256" key="6">
    <source>
        <dbReference type="ARBA" id="ARBA00059781"/>
    </source>
</evidence>
<dbReference type="AlphaFoldDB" id="A0A7J8KA05"/>
<proteinExistence type="predicted"/>
<evidence type="ECO:0000313" key="12">
    <source>
        <dbReference type="Proteomes" id="UP000593571"/>
    </source>
</evidence>
<feature type="repeat" description="ANK" evidence="9">
    <location>
        <begin position="940"/>
        <end position="965"/>
    </location>
</feature>
<protein>
    <recommendedName>
        <fullName evidence="7">KN motif and ankyrin repeat domain-containing protein 4</fullName>
    </recommendedName>
    <alternativeName>
        <fullName evidence="8">Ankyrin repeat domain-containing protein 38</fullName>
    </alternativeName>
</protein>
<dbReference type="SUPFAM" id="SSF48403">
    <property type="entry name" value="Ankyrin repeat"/>
    <property type="match status" value="1"/>
</dbReference>
<dbReference type="GO" id="GO:0030837">
    <property type="term" value="P:negative regulation of actin filament polymerization"/>
    <property type="evidence" value="ECO:0007669"/>
    <property type="project" value="InterPro"/>
</dbReference>
<evidence type="ECO:0000256" key="9">
    <source>
        <dbReference type="PROSITE-ProRule" id="PRU00023"/>
    </source>
</evidence>
<evidence type="ECO:0000256" key="7">
    <source>
        <dbReference type="ARBA" id="ARBA00069254"/>
    </source>
</evidence>
<dbReference type="EMBL" id="JACASE010000001">
    <property type="protein sequence ID" value="KAF6505621.1"/>
    <property type="molecule type" value="Genomic_DNA"/>
</dbReference>
<feature type="compositionally biased region" description="Basic and acidic residues" evidence="10">
    <location>
        <begin position="709"/>
        <end position="727"/>
    </location>
</feature>
<name>A0A7J8KA05_ROUAE</name>
<feature type="repeat" description="ANK" evidence="9">
    <location>
        <begin position="907"/>
        <end position="939"/>
    </location>
</feature>
<keyword evidence="5" id="KW-0175">Coiled coil</keyword>